<feature type="compositionally biased region" description="Low complexity" evidence="1">
    <location>
        <begin position="1"/>
        <end position="15"/>
    </location>
</feature>
<dbReference type="Proteomes" id="UP000228934">
    <property type="component" value="Unassembled WGS sequence"/>
</dbReference>
<dbReference type="EMBL" id="KV957710">
    <property type="protein sequence ID" value="PIO24465.1"/>
    <property type="molecule type" value="Genomic_DNA"/>
</dbReference>
<keyword evidence="4" id="KW-1185">Reference proteome</keyword>
<sequence>MRVSYVRSVSGGRSSRSADRSNKEKMDLFNDVDFIPMFIDMNRELPCLWQVNHPFYSNKPNRKAALDQFLEFVKPVILTATIPYLKALIGDMRSTYNRKCKKV</sequence>
<evidence type="ECO:0000256" key="1">
    <source>
        <dbReference type="SAM" id="MobiDB-lite"/>
    </source>
</evidence>
<organism evidence="3 4">
    <name type="scientific">Aquarana catesbeiana</name>
    <name type="common">American bullfrog</name>
    <name type="synonym">Rana catesbeiana</name>
    <dbReference type="NCBI Taxonomy" id="8400"/>
    <lineage>
        <taxon>Eukaryota</taxon>
        <taxon>Metazoa</taxon>
        <taxon>Chordata</taxon>
        <taxon>Craniata</taxon>
        <taxon>Vertebrata</taxon>
        <taxon>Euteleostomi</taxon>
        <taxon>Amphibia</taxon>
        <taxon>Batrachia</taxon>
        <taxon>Anura</taxon>
        <taxon>Neobatrachia</taxon>
        <taxon>Ranoidea</taxon>
        <taxon>Ranidae</taxon>
        <taxon>Aquarana</taxon>
    </lineage>
</organism>
<protein>
    <recommendedName>
        <fullName evidence="2">MADF domain-containing protein</fullName>
    </recommendedName>
</protein>
<evidence type="ECO:0000313" key="3">
    <source>
        <dbReference type="EMBL" id="PIO24465.1"/>
    </source>
</evidence>
<feature type="domain" description="MADF" evidence="2">
    <location>
        <begin position="37"/>
        <end position="103"/>
    </location>
</feature>
<evidence type="ECO:0000313" key="4">
    <source>
        <dbReference type="Proteomes" id="UP000228934"/>
    </source>
</evidence>
<dbReference type="PROSITE" id="PS51029">
    <property type="entry name" value="MADF"/>
    <property type="match status" value="1"/>
</dbReference>
<dbReference type="InterPro" id="IPR006578">
    <property type="entry name" value="MADF-dom"/>
</dbReference>
<dbReference type="Pfam" id="PF10545">
    <property type="entry name" value="MADF_DNA_bdg"/>
    <property type="match status" value="1"/>
</dbReference>
<feature type="region of interest" description="Disordered" evidence="1">
    <location>
        <begin position="1"/>
        <end position="22"/>
    </location>
</feature>
<name>A0A2G9R9K5_AQUCT</name>
<proteinExistence type="predicted"/>
<accession>A0A2G9R9K5</accession>
<evidence type="ECO:0000259" key="2">
    <source>
        <dbReference type="PROSITE" id="PS51029"/>
    </source>
</evidence>
<gene>
    <name evidence="3" type="ORF">AB205_0051380</name>
</gene>
<reference evidence="4" key="1">
    <citation type="journal article" date="2017" name="Nat. Commun.">
        <title>The North American bullfrog draft genome provides insight into hormonal regulation of long noncoding RNA.</title>
        <authorList>
            <person name="Hammond S.A."/>
            <person name="Warren R.L."/>
            <person name="Vandervalk B.P."/>
            <person name="Kucuk E."/>
            <person name="Khan H."/>
            <person name="Gibb E.A."/>
            <person name="Pandoh P."/>
            <person name="Kirk H."/>
            <person name="Zhao Y."/>
            <person name="Jones M."/>
            <person name="Mungall A.J."/>
            <person name="Coope R."/>
            <person name="Pleasance S."/>
            <person name="Moore R.A."/>
            <person name="Holt R.A."/>
            <person name="Round J.M."/>
            <person name="Ohora S."/>
            <person name="Walle B.V."/>
            <person name="Veldhoen N."/>
            <person name="Helbing C.C."/>
            <person name="Birol I."/>
        </authorList>
    </citation>
    <scope>NUCLEOTIDE SEQUENCE [LARGE SCALE GENOMIC DNA]</scope>
</reference>
<dbReference type="AlphaFoldDB" id="A0A2G9R9K5"/>